<feature type="binding site" evidence="6">
    <location>
        <position position="106"/>
    </location>
    <ligand>
        <name>a divalent metal cation</name>
        <dbReference type="ChEBI" id="CHEBI:60240"/>
        <label>2</label>
        <note>catalytic</note>
    </ligand>
</feature>
<dbReference type="OrthoDB" id="9802055at2"/>
<comment type="cofactor">
    <cofactor evidence="6">
        <name>Co(2+)</name>
        <dbReference type="ChEBI" id="CHEBI:48828"/>
    </cofactor>
    <cofactor evidence="6">
        <name>Zn(2+)</name>
        <dbReference type="ChEBI" id="CHEBI:29105"/>
    </cofactor>
    <cofactor evidence="6">
        <name>Mn(2+)</name>
        <dbReference type="ChEBI" id="CHEBI:29035"/>
    </cofactor>
    <cofactor evidence="6">
        <name>Fe(2+)</name>
        <dbReference type="ChEBI" id="CHEBI:29033"/>
    </cofactor>
    <text evidence="6">Binds 2 divalent metal cations per subunit. Has a high-affinity and a low affinity metal-binding site. The true nature of the physiological cofactor is under debate. The enzyme is active with cobalt, zinc, manganese or divalent iron ions. Most likely, methionine aminopeptidases function as mononuclear Fe(2+)-metalloproteases under physiological conditions, and the catalytically relevant metal-binding site has been assigned to the histidine-containing high-affinity site.</text>
</comment>
<feature type="domain" description="Peptidase M24" evidence="8">
    <location>
        <begin position="12"/>
        <end position="240"/>
    </location>
</feature>
<dbReference type="Pfam" id="PF00557">
    <property type="entry name" value="Peptidase_M24"/>
    <property type="match status" value="1"/>
</dbReference>
<dbReference type="EMBL" id="CP065662">
    <property type="protein sequence ID" value="QPS01370.1"/>
    <property type="molecule type" value="Genomic_DNA"/>
</dbReference>
<dbReference type="AlphaFoldDB" id="A0A0X8FDK9"/>
<feature type="binding site" evidence="6">
    <location>
        <position position="233"/>
    </location>
    <ligand>
        <name>a divalent metal cation</name>
        <dbReference type="ChEBI" id="CHEBI:60240"/>
        <label>2</label>
        <note>catalytic</note>
    </ligand>
</feature>
<dbReference type="InterPro" id="IPR001714">
    <property type="entry name" value="Pept_M24_MAP"/>
</dbReference>
<evidence type="ECO:0000313" key="11">
    <source>
        <dbReference type="Proteomes" id="UP000594771"/>
    </source>
</evidence>
<dbReference type="GO" id="GO:0046872">
    <property type="term" value="F:metal ion binding"/>
    <property type="evidence" value="ECO:0007669"/>
    <property type="project" value="UniProtKB-UniRule"/>
</dbReference>
<feature type="binding site" evidence="6">
    <location>
        <position position="202"/>
    </location>
    <ligand>
        <name>a divalent metal cation</name>
        <dbReference type="ChEBI" id="CHEBI:60240"/>
        <label>2</label>
        <note>catalytic</note>
    </ligand>
</feature>
<dbReference type="PANTHER" id="PTHR43330:SF17">
    <property type="entry name" value="METHIONINE AMINOPEPTIDASE"/>
    <property type="match status" value="1"/>
</dbReference>
<accession>A0A0X8FDK9</accession>
<reference evidence="9" key="2">
    <citation type="submission" date="2022-09" db="EMBL/GenBank/DDBJ databases">
        <title>Aerococcus urinae taxonomy study.</title>
        <authorList>
            <person name="Christensen J."/>
            <person name="Senneby E."/>
        </authorList>
    </citation>
    <scope>NUCLEOTIDE SEQUENCE</scope>
    <source>
        <strain evidence="9">NLD-066-U95</strain>
    </source>
</reference>
<dbReference type="InterPro" id="IPR002467">
    <property type="entry name" value="Pept_M24A_MAP1"/>
</dbReference>
<protein>
    <recommendedName>
        <fullName evidence="6 7">Methionine aminopeptidase</fullName>
        <shortName evidence="6">MAP</shortName>
        <shortName evidence="6">MetAP</shortName>
        <ecNumber evidence="6 7">3.4.11.18</ecNumber>
    </recommendedName>
    <alternativeName>
        <fullName evidence="6">Peptidase M</fullName>
    </alternativeName>
</protein>
<comment type="similarity">
    <text evidence="6">Belongs to the peptidase M24A family. Methionine aminopeptidase type 1 subfamily.</text>
</comment>
<comment type="catalytic activity">
    <reaction evidence="6 7">
        <text>Release of N-terminal amino acids, preferentially methionine, from peptides and arylamides.</text>
        <dbReference type="EC" id="3.4.11.18"/>
    </reaction>
</comment>
<dbReference type="NCBIfam" id="TIGR00500">
    <property type="entry name" value="met_pdase_I"/>
    <property type="match status" value="1"/>
</dbReference>
<dbReference type="GeneID" id="35768057"/>
<evidence type="ECO:0000256" key="3">
    <source>
        <dbReference type="ARBA" id="ARBA00022670"/>
    </source>
</evidence>
<comment type="subunit">
    <text evidence="6">Monomer.</text>
</comment>
<dbReference type="EMBL" id="JAOTML010000007">
    <property type="protein sequence ID" value="MCY3053659.1"/>
    <property type="molecule type" value="Genomic_DNA"/>
</dbReference>
<feature type="binding site" evidence="6">
    <location>
        <position position="169"/>
    </location>
    <ligand>
        <name>a divalent metal cation</name>
        <dbReference type="ChEBI" id="CHEBI:60240"/>
        <label>2</label>
        <note>catalytic</note>
    </ligand>
</feature>
<dbReference type="EC" id="3.4.11.18" evidence="6 7"/>
<gene>
    <name evidence="6 10" type="primary">map</name>
    <name evidence="10" type="ORF">I6G68_08365</name>
    <name evidence="9" type="ORF">ODY43_06625</name>
</gene>
<dbReference type="InterPro" id="IPR036005">
    <property type="entry name" value="Creatinase/aminopeptidase-like"/>
</dbReference>
<evidence type="ECO:0000313" key="12">
    <source>
        <dbReference type="Proteomes" id="UP001069145"/>
    </source>
</evidence>
<reference evidence="10 11" key="1">
    <citation type="submission" date="2020-12" db="EMBL/GenBank/DDBJ databases">
        <title>FDA dAtabase for Regulatory Grade micrObial Sequences (FDA-ARGOS): Supporting development and validation of Infectious Disease Dx tests.</title>
        <authorList>
            <person name="Sproer C."/>
            <person name="Gronow S."/>
            <person name="Severitt S."/>
            <person name="Schroder I."/>
            <person name="Tallon L."/>
            <person name="Sadzewicz L."/>
            <person name="Zhao X."/>
            <person name="Boylan J."/>
            <person name="Ott S."/>
            <person name="Bowen H."/>
            <person name="Vavikolanu K."/>
            <person name="Mehta A."/>
            <person name="Aluvathingal J."/>
            <person name="Nadendla S."/>
            <person name="Lowell S."/>
            <person name="Myers T."/>
            <person name="Yan Y."/>
            <person name="Sichtig H."/>
        </authorList>
    </citation>
    <scope>NUCLEOTIDE SEQUENCE [LARGE SCALE GENOMIC DNA]</scope>
    <source>
        <strain evidence="10 11">FDAARGOS_911</strain>
    </source>
</reference>
<keyword evidence="5 6" id="KW-0378">Hydrolase</keyword>
<feature type="binding site" evidence="6">
    <location>
        <position position="106"/>
    </location>
    <ligand>
        <name>a divalent metal cation</name>
        <dbReference type="ChEBI" id="CHEBI:60240"/>
        <label>1</label>
    </ligand>
</feature>
<feature type="binding site" evidence="6">
    <location>
        <position position="95"/>
    </location>
    <ligand>
        <name>a divalent metal cation</name>
        <dbReference type="ChEBI" id="CHEBI:60240"/>
        <label>1</label>
    </ligand>
</feature>
<feature type="binding site" evidence="6">
    <location>
        <position position="233"/>
    </location>
    <ligand>
        <name>a divalent metal cation</name>
        <dbReference type="ChEBI" id="CHEBI:60240"/>
        <label>1</label>
    </ligand>
</feature>
<dbReference type="Proteomes" id="UP000594771">
    <property type="component" value="Chromosome"/>
</dbReference>
<dbReference type="SUPFAM" id="SSF55920">
    <property type="entry name" value="Creatinase/aminopeptidase"/>
    <property type="match status" value="1"/>
</dbReference>
<dbReference type="RefSeq" id="WP_060777797.1">
    <property type="nucleotide sequence ID" value="NZ_CAJHLH010000003.1"/>
</dbReference>
<feature type="binding site" evidence="6">
    <location>
        <position position="77"/>
    </location>
    <ligand>
        <name>substrate</name>
    </ligand>
</feature>
<feature type="binding site" evidence="6">
    <location>
        <position position="176"/>
    </location>
    <ligand>
        <name>substrate</name>
    </ligand>
</feature>
<evidence type="ECO:0000256" key="4">
    <source>
        <dbReference type="ARBA" id="ARBA00022723"/>
    </source>
</evidence>
<dbReference type="PRINTS" id="PR00599">
    <property type="entry name" value="MAPEPTIDASE"/>
</dbReference>
<name>A0A0X8FDK9_9LACT</name>
<comment type="function">
    <text evidence="1 6">Removes the N-terminal methionine from nascent proteins. The N-terminal methionine is often cleaved when the second residue in the primary sequence is small and uncharged (Met-Ala-, Cys, Gly, Pro, Ser, Thr, or Val). Requires deformylation of the N(alpha)-formylated initiator methionine before it can be hydrolyzed.</text>
</comment>
<dbReference type="GO" id="GO:0004239">
    <property type="term" value="F:initiator methionyl aminopeptidase activity"/>
    <property type="evidence" value="ECO:0007669"/>
    <property type="project" value="UniProtKB-UniRule"/>
</dbReference>
<keyword evidence="3 6" id="KW-0645">Protease</keyword>
<evidence type="ECO:0000256" key="7">
    <source>
        <dbReference type="RuleBase" id="RU003653"/>
    </source>
</evidence>
<dbReference type="Proteomes" id="UP001069145">
    <property type="component" value="Unassembled WGS sequence"/>
</dbReference>
<evidence type="ECO:0000256" key="1">
    <source>
        <dbReference type="ARBA" id="ARBA00002521"/>
    </source>
</evidence>
<dbReference type="HAMAP" id="MF_01974">
    <property type="entry name" value="MetAP_1"/>
    <property type="match status" value="1"/>
</dbReference>
<keyword evidence="2 6" id="KW-0031">Aminopeptidase</keyword>
<keyword evidence="4 6" id="KW-0479">Metal-binding</keyword>
<dbReference type="CDD" id="cd01086">
    <property type="entry name" value="MetAP1"/>
    <property type="match status" value="1"/>
</dbReference>
<dbReference type="KEGG" id="aun:AWM73_01690"/>
<dbReference type="PANTHER" id="PTHR43330">
    <property type="entry name" value="METHIONINE AMINOPEPTIDASE"/>
    <property type="match status" value="1"/>
</dbReference>
<evidence type="ECO:0000256" key="2">
    <source>
        <dbReference type="ARBA" id="ARBA00022438"/>
    </source>
</evidence>
<keyword evidence="12" id="KW-1185">Reference proteome</keyword>
<dbReference type="Gene3D" id="3.90.230.10">
    <property type="entry name" value="Creatinase/methionine aminopeptidase superfamily"/>
    <property type="match status" value="1"/>
</dbReference>
<organism evidence="10 11">
    <name type="scientific">Aerococcus urinae</name>
    <dbReference type="NCBI Taxonomy" id="1376"/>
    <lineage>
        <taxon>Bacteria</taxon>
        <taxon>Bacillati</taxon>
        <taxon>Bacillota</taxon>
        <taxon>Bacilli</taxon>
        <taxon>Lactobacillales</taxon>
        <taxon>Aerococcaceae</taxon>
        <taxon>Aerococcus</taxon>
    </lineage>
</organism>
<evidence type="ECO:0000256" key="6">
    <source>
        <dbReference type="HAMAP-Rule" id="MF_01974"/>
    </source>
</evidence>
<dbReference type="GO" id="GO:0006508">
    <property type="term" value="P:proteolysis"/>
    <property type="evidence" value="ECO:0007669"/>
    <property type="project" value="UniProtKB-KW"/>
</dbReference>
<evidence type="ECO:0000313" key="10">
    <source>
        <dbReference type="EMBL" id="QPS01370.1"/>
    </source>
</evidence>
<proteinExistence type="inferred from homology"/>
<dbReference type="GO" id="GO:0070006">
    <property type="term" value="F:metalloaminopeptidase activity"/>
    <property type="evidence" value="ECO:0007669"/>
    <property type="project" value="UniProtKB-UniRule"/>
</dbReference>
<dbReference type="GO" id="GO:0005829">
    <property type="term" value="C:cytosol"/>
    <property type="evidence" value="ECO:0007669"/>
    <property type="project" value="TreeGrafter"/>
</dbReference>
<dbReference type="InterPro" id="IPR000994">
    <property type="entry name" value="Pept_M24"/>
</dbReference>
<sequence>MITIKSEREIQAMAEAGRLVASIMEELRDIIEPGISTMDINDFIEKRTRQAGAIPEEIGFEGYPYASCTSTNDEICHAFPDKKTILKAGDICSVDTVLSLDGFFTDTCHTFKIGEVDPEVQHLLDVTKKSLYLGIEQAVAGNRIGDIGHAIQSYAEAEGFGVVRDFVGHGIQPTMHEDPQIPHYGRPGRGQRLREGMTICIEPMITMGGYQAKVDSNGWTARTVDGSWCAQYEHTLVVTANKPKILTMQQAEAGDEDLGIDSLQIDFNRGN</sequence>
<evidence type="ECO:0000256" key="5">
    <source>
        <dbReference type="ARBA" id="ARBA00022801"/>
    </source>
</evidence>
<evidence type="ECO:0000259" key="8">
    <source>
        <dbReference type="Pfam" id="PF00557"/>
    </source>
</evidence>
<evidence type="ECO:0000313" key="9">
    <source>
        <dbReference type="EMBL" id="MCY3053659.1"/>
    </source>
</evidence>